<evidence type="ECO:0000256" key="1">
    <source>
        <dbReference type="SAM" id="MobiDB-lite"/>
    </source>
</evidence>
<dbReference type="Proteomes" id="UP000053864">
    <property type="component" value="Unassembled WGS sequence"/>
</dbReference>
<evidence type="ECO:0000313" key="3">
    <source>
        <dbReference type="EMBL" id="ETL39971.1"/>
    </source>
</evidence>
<dbReference type="Proteomes" id="UP000053236">
    <property type="component" value="Unassembled WGS sequence"/>
</dbReference>
<reference evidence="2" key="1">
    <citation type="submission" date="2013-11" db="EMBL/GenBank/DDBJ databases">
        <title>The Genome Sequence of Phytophthora parasitica CJ02B3.</title>
        <authorList>
            <consortium name="The Broad Institute Genomics Platform"/>
            <person name="Russ C."/>
            <person name="Tyler B."/>
            <person name="Panabieres F."/>
            <person name="Shan W."/>
            <person name="Tripathy S."/>
            <person name="Grunwald N."/>
            <person name="Machado M."/>
            <person name="Johnson C.S."/>
            <person name="Arredondo F."/>
            <person name="Hong C."/>
            <person name="Coffey M."/>
            <person name="Young S.K."/>
            <person name="Zeng Q."/>
            <person name="Gargeya S."/>
            <person name="Fitzgerald M."/>
            <person name="Abouelleil A."/>
            <person name="Alvarado L."/>
            <person name="Chapman S.B."/>
            <person name="Gainer-Dewar J."/>
            <person name="Goldberg J."/>
            <person name="Griggs A."/>
            <person name="Gujja S."/>
            <person name="Hansen M."/>
            <person name="Howarth C."/>
            <person name="Imamovic A."/>
            <person name="Ireland A."/>
            <person name="Larimer J."/>
            <person name="McCowan C."/>
            <person name="Murphy C."/>
            <person name="Pearson M."/>
            <person name="Poon T.W."/>
            <person name="Priest M."/>
            <person name="Roberts A."/>
            <person name="Saif S."/>
            <person name="Shea T."/>
            <person name="Sykes S."/>
            <person name="Wortman J."/>
            <person name="Nusbaum C."/>
            <person name="Birren B."/>
        </authorList>
    </citation>
    <scope>NUCLEOTIDE SEQUENCE [LARGE SCALE GENOMIC DNA]</scope>
    <source>
        <strain evidence="2">CJ02B3</strain>
    </source>
</reference>
<accession>W2J0T2</accession>
<feature type="region of interest" description="Disordered" evidence="1">
    <location>
        <begin position="187"/>
        <end position="309"/>
    </location>
</feature>
<reference evidence="3 4" key="2">
    <citation type="submission" date="2013-11" db="EMBL/GenBank/DDBJ databases">
        <title>The Genome Sequence of Phytophthora parasitica CJ05E6.</title>
        <authorList>
            <consortium name="The Broad Institute Genomics Platform"/>
            <person name="Russ C."/>
            <person name="Tyler B."/>
            <person name="Panabieres F."/>
            <person name="Shan W."/>
            <person name="Tripathy S."/>
            <person name="Grunwald N."/>
            <person name="Machado M."/>
            <person name="Johnson C.S."/>
            <person name="Arredondo F."/>
            <person name="Hong C."/>
            <person name="Coffey M."/>
            <person name="Young S.K."/>
            <person name="Zeng Q."/>
            <person name="Gargeya S."/>
            <person name="Fitzgerald M."/>
            <person name="Abouelleil A."/>
            <person name="Alvarado L."/>
            <person name="Chapman S.B."/>
            <person name="Gainer-Dewar J."/>
            <person name="Goldberg J."/>
            <person name="Griggs A."/>
            <person name="Gujja S."/>
            <person name="Hansen M."/>
            <person name="Howarth C."/>
            <person name="Imamovic A."/>
            <person name="Ireland A."/>
            <person name="Larimer J."/>
            <person name="McCowan C."/>
            <person name="Murphy C."/>
            <person name="Pearson M."/>
            <person name="Poon T.W."/>
            <person name="Priest M."/>
            <person name="Roberts A."/>
            <person name="Saif S."/>
            <person name="Shea T."/>
            <person name="Sykes S."/>
            <person name="Wortman J."/>
            <person name="Nusbaum C."/>
            <person name="Birren B."/>
        </authorList>
    </citation>
    <scope>NUCLEOTIDE SEQUENCE [LARGE SCALE GENOMIC DNA]</scope>
    <source>
        <strain evidence="3 4">CJ05E6</strain>
    </source>
</reference>
<dbReference type="VEuPathDB" id="FungiDB:PPTG_11545"/>
<dbReference type="EMBL" id="KI672947">
    <property type="protein sequence ID" value="ETL39971.1"/>
    <property type="molecule type" value="Genomic_DNA"/>
</dbReference>
<dbReference type="VEuPathDB" id="FungiDB:PPTG_11546"/>
<organism evidence="3 4">
    <name type="scientific">Phytophthora nicotianae</name>
    <name type="common">Potato buckeye rot agent</name>
    <name type="synonym">Phytophthora parasitica</name>
    <dbReference type="NCBI Taxonomy" id="4792"/>
    <lineage>
        <taxon>Eukaryota</taxon>
        <taxon>Sar</taxon>
        <taxon>Stramenopiles</taxon>
        <taxon>Oomycota</taxon>
        <taxon>Peronosporomycetes</taxon>
        <taxon>Peronosporales</taxon>
        <taxon>Peronosporaceae</taxon>
        <taxon>Phytophthora</taxon>
    </lineage>
</organism>
<feature type="region of interest" description="Disordered" evidence="1">
    <location>
        <begin position="152"/>
        <end position="172"/>
    </location>
</feature>
<dbReference type="EMBL" id="KI686316">
    <property type="protein sequence ID" value="ETK86559.1"/>
    <property type="molecule type" value="Genomic_DNA"/>
</dbReference>
<sequence length="555" mass="60428">MMPGEMFADFAAGLRDAAGQNRVREEALLGQLYRGLDKTTRQLVKLEPAPTTLGEAIDKPMKIDDSSYNVALGMINNGQARVMNLSVQMDGTKGAMQAIPCIGCIPADAEDDEDMEGKSRVFFTNPQDNNASVWVAPGGRTWNGRYWRLNKKSRGRERRTASQAQRELNKRYVRPDKKVRVLMVMADEDASSNEESEVPSSPPRKKNRNARVRQTKAPDKTPGSRHPTRNGPAASAQNARLGKRRRKTTVERSRGNTASGTAARSSTDCDECHRRDGDKRRWRQVPCNSGSDVPRAVGGGGTPVKTTTERPMDAAVARELAETGTDKLLDQRSGENGECLCRGATSSGVMMMKAAIDAEVIARDDWRAKRYVETVRLAMKALRYPGADGREGDRRERLHAAEEGGVLTSEEGGALTSEYGGGALTSEYGGGALTSEYEGVSVAEGGGIPTMEKDKKALETVANTMLTIAPVTKTATEFMPLTTTVPVMTTSSITTRATVSAPSEDAMETTMTTARKQAKRDANRQRVEYAVRRATVMPVNDNEVVRAMVGLEDEQ</sequence>
<feature type="compositionally biased region" description="Polar residues" evidence="1">
    <location>
        <begin position="255"/>
        <end position="266"/>
    </location>
</feature>
<gene>
    <name evidence="2" type="ORF">L915_08813</name>
    <name evidence="3" type="ORF">L916_08741</name>
</gene>
<feature type="compositionally biased region" description="Basic residues" evidence="1">
    <location>
        <begin position="203"/>
        <end position="214"/>
    </location>
</feature>
<dbReference type="AlphaFoldDB" id="W2J0T2"/>
<protein>
    <submittedName>
        <fullName evidence="3">Uncharacterized protein</fullName>
    </submittedName>
</protein>
<proteinExistence type="predicted"/>
<feature type="compositionally biased region" description="Acidic residues" evidence="1">
    <location>
        <begin position="187"/>
        <end position="197"/>
    </location>
</feature>
<evidence type="ECO:0000313" key="4">
    <source>
        <dbReference type="Proteomes" id="UP000053864"/>
    </source>
</evidence>
<feature type="compositionally biased region" description="Basic and acidic residues" evidence="1">
    <location>
        <begin position="270"/>
        <end position="279"/>
    </location>
</feature>
<evidence type="ECO:0000313" key="2">
    <source>
        <dbReference type="EMBL" id="ETK86559.1"/>
    </source>
</evidence>
<name>W2J0T2_PHYNI</name>